<dbReference type="Proteomes" id="UP000193317">
    <property type="component" value="Unassembled WGS sequence"/>
</dbReference>
<evidence type="ECO:0000259" key="10">
    <source>
        <dbReference type="PROSITE" id="PS50075"/>
    </source>
</evidence>
<dbReference type="Pfam" id="PF00668">
    <property type="entry name" value="Condensation"/>
    <property type="match status" value="1"/>
</dbReference>
<evidence type="ECO:0000313" key="12">
    <source>
        <dbReference type="EMBL" id="ORW90518.1"/>
    </source>
</evidence>
<dbReference type="SUPFAM" id="SSF55048">
    <property type="entry name" value="Probable ACP-binding domain of malonyl-CoA ACP transacylase"/>
    <property type="match status" value="1"/>
</dbReference>
<dbReference type="GO" id="GO:0004312">
    <property type="term" value="F:fatty acid synthase activity"/>
    <property type="evidence" value="ECO:0007669"/>
    <property type="project" value="TreeGrafter"/>
</dbReference>
<dbReference type="Pfam" id="PF00550">
    <property type="entry name" value="PP-binding"/>
    <property type="match status" value="1"/>
</dbReference>
<dbReference type="PROSITE" id="PS50075">
    <property type="entry name" value="CARRIER"/>
    <property type="match status" value="1"/>
</dbReference>
<evidence type="ECO:0000256" key="5">
    <source>
        <dbReference type="ARBA" id="ARBA00022679"/>
    </source>
</evidence>
<dbReference type="Gene3D" id="3.40.50.980">
    <property type="match status" value="2"/>
</dbReference>
<keyword evidence="6" id="KW-0276">Fatty acid metabolism</keyword>
<dbReference type="InterPro" id="IPR018201">
    <property type="entry name" value="Ketoacyl_synth_AS"/>
</dbReference>
<gene>
    <name evidence="12" type="ORF">AWC27_10785</name>
</gene>
<dbReference type="Gene3D" id="3.40.366.10">
    <property type="entry name" value="Malonyl-Coenzyme A Acyl Carrier Protein, domain 2"/>
    <property type="match status" value="1"/>
</dbReference>
<dbReference type="InterPro" id="IPR020806">
    <property type="entry name" value="PKS_PP-bd"/>
</dbReference>
<dbReference type="InterPro" id="IPR014043">
    <property type="entry name" value="Acyl_transferase_dom"/>
</dbReference>
<keyword evidence="4" id="KW-0597">Phosphoprotein</keyword>
<name>A0A1X2DQU5_MYCSZ</name>
<dbReference type="SMART" id="SM01294">
    <property type="entry name" value="PKS_PP_betabranch"/>
    <property type="match status" value="1"/>
</dbReference>
<dbReference type="InterPro" id="IPR016039">
    <property type="entry name" value="Thiolase-like"/>
</dbReference>
<dbReference type="SMART" id="SM00823">
    <property type="entry name" value="PKS_PP"/>
    <property type="match status" value="1"/>
</dbReference>
<dbReference type="InterPro" id="IPR001242">
    <property type="entry name" value="Condensation_dom"/>
</dbReference>
<keyword evidence="3" id="KW-0596">Phosphopantetheine</keyword>
<evidence type="ECO:0000256" key="4">
    <source>
        <dbReference type="ARBA" id="ARBA00022553"/>
    </source>
</evidence>
<keyword evidence="7" id="KW-0443">Lipid metabolism</keyword>
<accession>A0A1X2DQU5</accession>
<dbReference type="SUPFAM" id="SSF52777">
    <property type="entry name" value="CoA-dependent acyltransferases"/>
    <property type="match status" value="2"/>
</dbReference>
<evidence type="ECO:0000256" key="3">
    <source>
        <dbReference type="ARBA" id="ARBA00022450"/>
    </source>
</evidence>
<dbReference type="InterPro" id="IPR014030">
    <property type="entry name" value="Ketoacyl_synth_N"/>
</dbReference>
<dbReference type="FunFam" id="3.40.366.10:FF:000002">
    <property type="entry name" value="Probable polyketide synthase 2"/>
    <property type="match status" value="1"/>
</dbReference>
<reference evidence="12 13" key="1">
    <citation type="submission" date="2016-01" db="EMBL/GenBank/DDBJ databases">
        <title>The new phylogeny of the genus Mycobacterium.</title>
        <authorList>
            <person name="Tarcisio F."/>
            <person name="Conor M."/>
            <person name="Antonella G."/>
            <person name="Elisabetta G."/>
            <person name="Giulia F.S."/>
            <person name="Sara T."/>
            <person name="Anna F."/>
            <person name="Clotilde B."/>
            <person name="Roberto B."/>
            <person name="Veronica D.S."/>
            <person name="Fabio R."/>
            <person name="Monica P."/>
            <person name="Olivier J."/>
            <person name="Enrico T."/>
            <person name="Nicola S."/>
        </authorList>
    </citation>
    <scope>NUCLEOTIDE SEQUENCE [LARGE SCALE GENOMIC DNA]</scope>
    <source>
        <strain evidence="12 13">DSM 44166</strain>
    </source>
</reference>
<dbReference type="Pfam" id="PF00698">
    <property type="entry name" value="Acyl_transf_1"/>
    <property type="match status" value="1"/>
</dbReference>
<dbReference type="SMART" id="SM00827">
    <property type="entry name" value="PKS_AT"/>
    <property type="match status" value="1"/>
</dbReference>
<dbReference type="Gene3D" id="1.10.1200.10">
    <property type="entry name" value="ACP-like"/>
    <property type="match status" value="1"/>
</dbReference>
<dbReference type="PANTHER" id="PTHR43775">
    <property type="entry name" value="FATTY ACID SYNTHASE"/>
    <property type="match status" value="1"/>
</dbReference>
<dbReference type="Gene3D" id="3.30.559.10">
    <property type="entry name" value="Chloramphenicol acetyltransferase-like domain"/>
    <property type="match status" value="1"/>
</dbReference>
<dbReference type="InterPro" id="IPR016035">
    <property type="entry name" value="Acyl_Trfase/lysoPLipase"/>
</dbReference>
<dbReference type="SMART" id="SM00825">
    <property type="entry name" value="PKS_KS"/>
    <property type="match status" value="1"/>
</dbReference>
<comment type="cofactor">
    <cofactor evidence="1">
        <name>pantetheine 4'-phosphate</name>
        <dbReference type="ChEBI" id="CHEBI:47942"/>
    </cofactor>
</comment>
<dbReference type="Pfam" id="PF00501">
    <property type="entry name" value="AMP-binding"/>
    <property type="match status" value="1"/>
</dbReference>
<evidence type="ECO:0000256" key="9">
    <source>
        <dbReference type="ARBA" id="ARBA00023315"/>
    </source>
</evidence>
<dbReference type="Gene3D" id="3.30.559.30">
    <property type="entry name" value="Nonribosomal peptide synthetase, condensation domain"/>
    <property type="match status" value="1"/>
</dbReference>
<keyword evidence="13" id="KW-1185">Reference proteome</keyword>
<dbReference type="GO" id="GO:0004315">
    <property type="term" value="F:3-oxoacyl-[acyl-carrier-protein] synthase activity"/>
    <property type="evidence" value="ECO:0007669"/>
    <property type="project" value="InterPro"/>
</dbReference>
<sequence length="1742" mass="183204">MGGFVEGATDFDAGFFGISPREALAMDPQQRVLLETAWETFESAGMDPGSVRGSDVGVFVGAYSSQYGGVGRGNGEVEGYLLTGTEASVVSGRIAYVFGLGGPAVTVDTACSSSLVALHQACGALRAGECSAALAGGVTVMATPRIFVEFSRQRGLSVDGRCKSFAAGADGTGFAEGAGLVLLERLSDARRNGHEVLAVIRGSAVNQDGASNGLSAPNGPAQERVIRAALASAGLAPAEIDVVEAHGTGTVLGDPIEAQAIVATYGQDRAVDRPVWLGSIKSNIGHTQAAAGVAGVIKMIQALRHGVLPATLHVDEPSAHVDWSAGAVSLLTQAQPWPSNGRVRRAGVSSFGISGTNAHVILEQAPPPTTAAVAPDSAGEGVPAPVLAGAGVVAWVVSAKTEAGVGAQAARLRSYLAEHPEAGVADVGFSLATSRAGLEHRAVVVGADREQLLAGLVGLASGQPAPNVVTGRVVQGKTAFVFAGQGGQWPAMAVGLWDCSPVFAAAMRACGQALAPYVEWSLEEVVRGGDESWLSRVEVVQPALFAVMVSLAALWRSCGVVPEMVMGHSQGEIAAAYVAGGLSLEDAAKVVALRSQAIAELVGLGGMAAIGLPAAQVGERLAQYGGRVSVAAVNSPASTVISGDPQALDELVAACAAQEVFARRIPVDYASHSAQVEAVEQRLVAQLAGITPRAGTVAFYSTVTGAQLGTEALDGRYWYANLRQPVQFEQTTRVLIEQGCRALIEMGPHPVLAVAMTETAEASGAGSVEVLSSLRRDEGGWPRFVTSLAEAHVAGVAVDWAAVFAPWRPQRVQLPTYAFQHQRYWLSGTPVGGPLRRSVVRDRDAAISGPASGQRWAVLSDEEQQSMLLQLVCAHAATVLGADPAVIEADRVFQDRGFDSLTAVELRKRLQTATGLALSPTVVFDHPTPAALAQYLREEITRTTHENPRARTFLDAPAVGPLTSHIEGPVSGRFKPLVPVARPTVVPLSFSQSRLWFIDQFEGPSPTYNIAVALQLRGELNADALGAALADVVGRHESLRTVFPAVEGIPQQVVVPAVWADFGWDVVDATGWPPSQLRQAIDSAARYTFKLATEIPLRAKLFTLADGEHLLVITVHHIAADGSSITPLFADLGAAYASRCAEQAPAWVGLPVQYADYTLWQRENLGDLADNNSPVAAQLAYWEHALAGMPERLELPTDRPYPLVEDHRGGSVAVEWTADLQARVAHVAREHNATSFMVVQAALAVLLSKVSASTDVAVGFSTAGRGDSALDGLVGFFLNTLVLRTDLTGDPTFTQLLAQVRQRCLAAYKHQDVPFELLVDRLHPTRSMTHSPLIQVILTWQNFARQINDPAAGVVLGDLDVTYTTLDTQTAVMDLVFSLTELWTSAGEPAGITGGVEFRTDVFDTASIETLIVRLERVLVEMTADPGRRLSSVDLLDADEHARLDLWGNSAVLSAVSATPVSIPSVFAMHVARSPSAVALSYQGDSWSYRELDEAANRLAHLLADHGAGPGRCVGLVFERSAQAIIAILAVLKSGAAYLPIDPALPPARVAFMIEDAGPVAVITTASLRPKLDGHDLTVIDVEDPRIDTRPCTEPLAVPAADDIAYIIYTSGTTGVPKGVAVAHGSVTQLFETPVAGLPPGPEQVWSQWHPYSFDFSVWEIWGALLGGGRLVVVPDSVARSATDFHNLLVSEQVNVLSQTPSALGMLSPEGLQSVALVVAGEACSAELMDRWAPGRVMINAY</sequence>
<evidence type="ECO:0000256" key="7">
    <source>
        <dbReference type="ARBA" id="ARBA00023098"/>
    </source>
</evidence>
<feature type="domain" description="Ketosynthase family 3 (KS3)" evidence="11">
    <location>
        <begin position="1"/>
        <end position="364"/>
    </location>
</feature>
<comment type="pathway">
    <text evidence="2">Lipid metabolism.</text>
</comment>
<dbReference type="InterPro" id="IPR023213">
    <property type="entry name" value="CAT-like_dom_sf"/>
</dbReference>
<dbReference type="InterPro" id="IPR020841">
    <property type="entry name" value="PKS_Beta-ketoAc_synthase_dom"/>
</dbReference>
<keyword evidence="9" id="KW-0012">Acyltransferase</keyword>
<dbReference type="SUPFAM" id="SSF53901">
    <property type="entry name" value="Thiolase-like"/>
    <property type="match status" value="1"/>
</dbReference>
<dbReference type="SUPFAM" id="SSF52151">
    <property type="entry name" value="FabD/lysophospholipase-like"/>
    <property type="match status" value="1"/>
</dbReference>
<evidence type="ECO:0000256" key="1">
    <source>
        <dbReference type="ARBA" id="ARBA00001957"/>
    </source>
</evidence>
<dbReference type="FunFam" id="3.40.50.980:FF:000001">
    <property type="entry name" value="Non-ribosomal peptide synthetase"/>
    <property type="match status" value="1"/>
</dbReference>
<dbReference type="InterPro" id="IPR036736">
    <property type="entry name" value="ACP-like_sf"/>
</dbReference>
<dbReference type="CDD" id="cd19540">
    <property type="entry name" value="LCL_NRPS-like"/>
    <property type="match status" value="1"/>
</dbReference>
<dbReference type="InterPro" id="IPR020845">
    <property type="entry name" value="AMP-binding_CS"/>
</dbReference>
<dbReference type="InterPro" id="IPR050091">
    <property type="entry name" value="PKS_NRPS_Biosynth_Enz"/>
</dbReference>
<dbReference type="Gene3D" id="3.30.70.3290">
    <property type="match status" value="1"/>
</dbReference>
<organism evidence="12 13">
    <name type="scientific">Mycobacterium szulgai</name>
    <dbReference type="NCBI Taxonomy" id="1787"/>
    <lineage>
        <taxon>Bacteria</taxon>
        <taxon>Bacillati</taxon>
        <taxon>Actinomycetota</taxon>
        <taxon>Actinomycetes</taxon>
        <taxon>Mycobacteriales</taxon>
        <taxon>Mycobacteriaceae</taxon>
        <taxon>Mycobacterium</taxon>
    </lineage>
</organism>
<dbReference type="SUPFAM" id="SSF47336">
    <property type="entry name" value="ACP-like"/>
    <property type="match status" value="1"/>
</dbReference>
<dbReference type="UniPathway" id="UPA00011"/>
<feature type="domain" description="Carrier" evidence="10">
    <location>
        <begin position="863"/>
        <end position="940"/>
    </location>
</feature>
<dbReference type="FunFam" id="1.10.1200.10:FF:000007">
    <property type="entry name" value="Probable polyketide synthase pks17"/>
    <property type="match status" value="1"/>
</dbReference>
<dbReference type="Gene3D" id="3.40.47.10">
    <property type="match status" value="1"/>
</dbReference>
<dbReference type="Pfam" id="PF00109">
    <property type="entry name" value="ketoacyl-synt"/>
    <property type="match status" value="1"/>
</dbReference>
<keyword evidence="8" id="KW-0511">Multifunctional enzyme</keyword>
<evidence type="ECO:0000259" key="11">
    <source>
        <dbReference type="PROSITE" id="PS52004"/>
    </source>
</evidence>
<dbReference type="PROSITE" id="PS00455">
    <property type="entry name" value="AMP_BINDING"/>
    <property type="match status" value="1"/>
</dbReference>
<dbReference type="InterPro" id="IPR014031">
    <property type="entry name" value="Ketoacyl_synth_C"/>
</dbReference>
<comment type="caution">
    <text evidence="12">The sequence shown here is derived from an EMBL/GenBank/DDBJ whole genome shotgun (WGS) entry which is preliminary data.</text>
</comment>
<proteinExistence type="predicted"/>
<dbReference type="OrthoDB" id="4506464at2"/>
<dbReference type="InterPro" id="IPR000873">
    <property type="entry name" value="AMP-dep_synth/lig_dom"/>
</dbReference>
<dbReference type="PROSITE" id="PS52004">
    <property type="entry name" value="KS3_2"/>
    <property type="match status" value="1"/>
</dbReference>
<dbReference type="PROSITE" id="PS00606">
    <property type="entry name" value="KS3_1"/>
    <property type="match status" value="1"/>
</dbReference>
<dbReference type="SUPFAM" id="SSF56801">
    <property type="entry name" value="Acetyl-CoA synthetase-like"/>
    <property type="match status" value="1"/>
</dbReference>
<evidence type="ECO:0000313" key="13">
    <source>
        <dbReference type="Proteomes" id="UP000193317"/>
    </source>
</evidence>
<dbReference type="InterPro" id="IPR001227">
    <property type="entry name" value="Ac_transferase_dom_sf"/>
</dbReference>
<dbReference type="Pfam" id="PF16197">
    <property type="entry name" value="KAsynt_C_assoc"/>
    <property type="match status" value="1"/>
</dbReference>
<protein>
    <submittedName>
        <fullName evidence="12">Uncharacterized protein</fullName>
    </submittedName>
</protein>
<dbReference type="InterPro" id="IPR009081">
    <property type="entry name" value="PP-bd_ACP"/>
</dbReference>
<keyword evidence="5" id="KW-0808">Transferase</keyword>
<dbReference type="Pfam" id="PF02801">
    <property type="entry name" value="Ketoacyl-synt_C"/>
    <property type="match status" value="1"/>
</dbReference>
<dbReference type="CDD" id="cd00833">
    <property type="entry name" value="PKS"/>
    <property type="match status" value="1"/>
</dbReference>
<dbReference type="GO" id="GO:0006633">
    <property type="term" value="P:fatty acid biosynthetic process"/>
    <property type="evidence" value="ECO:0007669"/>
    <property type="project" value="InterPro"/>
</dbReference>
<dbReference type="PANTHER" id="PTHR43775:SF51">
    <property type="entry name" value="INACTIVE PHENOLPHTHIOCEROL SYNTHESIS POLYKETIDE SYNTHASE TYPE I PKS1-RELATED"/>
    <property type="match status" value="1"/>
</dbReference>
<dbReference type="InterPro" id="IPR032821">
    <property type="entry name" value="PKS_assoc"/>
</dbReference>
<evidence type="ECO:0000256" key="6">
    <source>
        <dbReference type="ARBA" id="ARBA00022832"/>
    </source>
</evidence>
<dbReference type="InterPro" id="IPR016036">
    <property type="entry name" value="Malonyl_transacylase_ACP-bd"/>
</dbReference>
<dbReference type="FunFam" id="3.40.47.10:FF:000019">
    <property type="entry name" value="Polyketide synthase type I"/>
    <property type="match status" value="1"/>
</dbReference>
<dbReference type="GO" id="GO:0031177">
    <property type="term" value="F:phosphopantetheine binding"/>
    <property type="evidence" value="ECO:0007669"/>
    <property type="project" value="InterPro"/>
</dbReference>
<dbReference type="EMBL" id="LQPW01000162">
    <property type="protein sequence ID" value="ORW90518.1"/>
    <property type="molecule type" value="Genomic_DNA"/>
</dbReference>
<evidence type="ECO:0000256" key="2">
    <source>
        <dbReference type="ARBA" id="ARBA00005189"/>
    </source>
</evidence>
<evidence type="ECO:0000256" key="8">
    <source>
        <dbReference type="ARBA" id="ARBA00023268"/>
    </source>
</evidence>